<dbReference type="EMBL" id="GECU01037142">
    <property type="protein sequence ID" value="JAS70564.1"/>
    <property type="molecule type" value="Transcribed_RNA"/>
</dbReference>
<evidence type="ECO:0000313" key="3">
    <source>
        <dbReference type="EMBL" id="JAS70564.1"/>
    </source>
</evidence>
<gene>
    <name evidence="3" type="ORF">g.3270</name>
</gene>
<feature type="compositionally biased region" description="Low complexity" evidence="2">
    <location>
        <begin position="258"/>
        <end position="277"/>
    </location>
</feature>
<accession>A0A1B6H7H2</accession>
<proteinExistence type="predicted"/>
<feature type="non-terminal residue" evidence="3">
    <location>
        <position position="277"/>
    </location>
</feature>
<dbReference type="AlphaFoldDB" id="A0A1B6H7H2"/>
<sequence>LTLAAEAGNALLLENDQLKQDYQNIQSHNSILKANLASMEAKLEDLLANEEKYINKIEALQVKLQDTLLQLEKSKLQQVELQNIFEEHDQTQGHLILQYSEKISILEKSLLKLNDEKHHLQEIANETPTPKCYDTSETQTFDGYLTTTLTTPLLLEVAQLRKRQEEMEHTVRELADKLKNNPNPEQHKIKMVPCPVCSKTNKDKQKPKSQSYTSIKKPKHFGKKENLFNVSQQVAKSKPRPLTEDLYHLTTGLIGGISETPTEKLSTTTLTEESSHP</sequence>
<protein>
    <submittedName>
        <fullName evidence="3">Uncharacterized protein</fullName>
    </submittedName>
</protein>
<organism evidence="3">
    <name type="scientific">Homalodisca liturata</name>
    <dbReference type="NCBI Taxonomy" id="320908"/>
    <lineage>
        <taxon>Eukaryota</taxon>
        <taxon>Metazoa</taxon>
        <taxon>Ecdysozoa</taxon>
        <taxon>Arthropoda</taxon>
        <taxon>Hexapoda</taxon>
        <taxon>Insecta</taxon>
        <taxon>Pterygota</taxon>
        <taxon>Neoptera</taxon>
        <taxon>Paraneoptera</taxon>
        <taxon>Hemiptera</taxon>
        <taxon>Auchenorrhyncha</taxon>
        <taxon>Membracoidea</taxon>
        <taxon>Cicadellidae</taxon>
        <taxon>Cicadellinae</taxon>
        <taxon>Proconiini</taxon>
        <taxon>Homalodisca</taxon>
    </lineage>
</organism>
<name>A0A1B6H7H2_9HEMI</name>
<feature type="non-terminal residue" evidence="3">
    <location>
        <position position="1"/>
    </location>
</feature>
<evidence type="ECO:0000256" key="2">
    <source>
        <dbReference type="SAM" id="MobiDB-lite"/>
    </source>
</evidence>
<feature type="coiled-coil region" evidence="1">
    <location>
        <begin position="15"/>
        <end position="116"/>
    </location>
</feature>
<keyword evidence="1" id="KW-0175">Coiled coil</keyword>
<feature type="region of interest" description="Disordered" evidence="2">
    <location>
        <begin position="196"/>
        <end position="226"/>
    </location>
</feature>
<reference evidence="3" key="1">
    <citation type="submission" date="2015-11" db="EMBL/GenBank/DDBJ databases">
        <title>De novo transcriptome assembly of four potential Pierce s Disease insect vectors from Arizona vineyards.</title>
        <authorList>
            <person name="Tassone E.E."/>
        </authorList>
    </citation>
    <scope>NUCLEOTIDE SEQUENCE</scope>
</reference>
<feature type="region of interest" description="Disordered" evidence="2">
    <location>
        <begin position="253"/>
        <end position="277"/>
    </location>
</feature>
<evidence type="ECO:0000256" key="1">
    <source>
        <dbReference type="SAM" id="Coils"/>
    </source>
</evidence>